<comment type="caution">
    <text evidence="6">The sequence shown here is derived from an EMBL/GenBank/DDBJ whole genome shotgun (WGS) entry which is preliminary data.</text>
</comment>
<feature type="region of interest" description="Disordered" evidence="5">
    <location>
        <begin position="400"/>
        <end position="440"/>
    </location>
</feature>
<evidence type="ECO:0000313" key="7">
    <source>
        <dbReference type="Proteomes" id="UP001174997"/>
    </source>
</evidence>
<feature type="compositionally biased region" description="Gly residues" evidence="5">
    <location>
        <begin position="404"/>
        <end position="420"/>
    </location>
</feature>
<evidence type="ECO:0000256" key="1">
    <source>
        <dbReference type="ARBA" id="ARBA00010139"/>
    </source>
</evidence>
<gene>
    <name evidence="6" type="ORF">QBC41DRAFT_380552</name>
</gene>
<dbReference type="InterPro" id="IPR051209">
    <property type="entry name" value="FAD-bind_Monooxygenase_sf"/>
</dbReference>
<keyword evidence="2" id="KW-0285">Flavoprotein</keyword>
<evidence type="ECO:0000256" key="4">
    <source>
        <dbReference type="ARBA" id="ARBA00023002"/>
    </source>
</evidence>
<keyword evidence="3" id="KW-0274">FAD</keyword>
<accession>A0AA39ZKP1</accession>
<protein>
    <submittedName>
        <fullName evidence="6">Monooxygenase</fullName>
    </submittedName>
</protein>
<dbReference type="GO" id="GO:0050660">
    <property type="term" value="F:flavin adenine dinucleotide binding"/>
    <property type="evidence" value="ECO:0007669"/>
    <property type="project" value="InterPro"/>
</dbReference>
<organism evidence="6 7">
    <name type="scientific">Cercophora samala</name>
    <dbReference type="NCBI Taxonomy" id="330535"/>
    <lineage>
        <taxon>Eukaryota</taxon>
        <taxon>Fungi</taxon>
        <taxon>Dikarya</taxon>
        <taxon>Ascomycota</taxon>
        <taxon>Pezizomycotina</taxon>
        <taxon>Sordariomycetes</taxon>
        <taxon>Sordariomycetidae</taxon>
        <taxon>Sordariales</taxon>
        <taxon>Lasiosphaeriaceae</taxon>
        <taxon>Cercophora</taxon>
    </lineage>
</organism>
<name>A0AA39ZKP1_9PEZI</name>
<evidence type="ECO:0000256" key="5">
    <source>
        <dbReference type="SAM" id="MobiDB-lite"/>
    </source>
</evidence>
<dbReference type="Pfam" id="PF00743">
    <property type="entry name" value="FMO-like"/>
    <property type="match status" value="1"/>
</dbReference>
<dbReference type="GO" id="GO:0004499">
    <property type="term" value="F:N,N-dimethylaniline monooxygenase activity"/>
    <property type="evidence" value="ECO:0007669"/>
    <property type="project" value="InterPro"/>
</dbReference>
<keyword evidence="7" id="KW-1185">Reference proteome</keyword>
<evidence type="ECO:0000256" key="3">
    <source>
        <dbReference type="ARBA" id="ARBA00022827"/>
    </source>
</evidence>
<evidence type="ECO:0000256" key="2">
    <source>
        <dbReference type="ARBA" id="ARBA00022630"/>
    </source>
</evidence>
<sequence>MTDTKEPATTYTQFACIGAGFSGIGLGATLKLKHNITDIRIFEREPELGGTWHLNQYPGAACDIPSSLYTFSFAPCPEWTSTSLPTAPQIKSYLVSIATKFSLLPSKITFSSSVQKCEWLPAPASRWRLTILSTHPPTNTTTLSHHECQFLFSGTGILFHPNTTPFTSLPGAASFSGTVMHSARWDHSVPLSGKKIILLGNGCSASQIVPALLGRSNNPEVSSSTNNNEEGGPLYNIASITQFVRSKHYVIPSLADLFPLSLLRPLPLPLQRFLCILIGELDFIAMRENALGRWMRRKKTEEVKKYMRLAAPERYHDLVVPGEGEFEFGYKRRVYDPGYLQALHDERVELTGERVVEVVEGGVRTERGRVVEGDVIVLATGFETNRFLEGVEVVGRGRERLGEHWGGGGGEGGTDGGGSLDGRDQDQDQDQEEEEARGVGAYETVAVGGFPNFFMLAGPNSVTGHTSVIIAIENAITLAMNVIKPILSEGSNVREVEVTAQAERRWVSSVQEELNNRTIWGGGGNKSKTESWYVRVDEKTGKRWNAMLYPGYQVGAWYRARKPKQKDWVYR</sequence>
<dbReference type="SUPFAM" id="SSF51905">
    <property type="entry name" value="FAD/NAD(P)-binding domain"/>
    <property type="match status" value="1"/>
</dbReference>
<dbReference type="PANTHER" id="PTHR42877:SF10">
    <property type="entry name" value="L-ORNITHINE N(5)-OXYGENASE"/>
    <property type="match status" value="1"/>
</dbReference>
<dbReference type="AlphaFoldDB" id="A0AA39ZKP1"/>
<dbReference type="GO" id="GO:0050661">
    <property type="term" value="F:NADP binding"/>
    <property type="evidence" value="ECO:0007669"/>
    <property type="project" value="InterPro"/>
</dbReference>
<dbReference type="Proteomes" id="UP001174997">
    <property type="component" value="Unassembled WGS sequence"/>
</dbReference>
<keyword evidence="4" id="KW-0560">Oxidoreductase</keyword>
<dbReference type="EMBL" id="JAULSY010000012">
    <property type="protein sequence ID" value="KAK0672570.1"/>
    <property type="molecule type" value="Genomic_DNA"/>
</dbReference>
<dbReference type="InterPro" id="IPR036188">
    <property type="entry name" value="FAD/NAD-bd_sf"/>
</dbReference>
<dbReference type="PANTHER" id="PTHR42877">
    <property type="entry name" value="L-ORNITHINE N(5)-MONOOXYGENASE-RELATED"/>
    <property type="match status" value="1"/>
</dbReference>
<proteinExistence type="inferred from homology"/>
<reference evidence="6" key="1">
    <citation type="submission" date="2023-06" db="EMBL/GenBank/DDBJ databases">
        <title>Genome-scale phylogeny and comparative genomics of the fungal order Sordariales.</title>
        <authorList>
            <consortium name="Lawrence Berkeley National Laboratory"/>
            <person name="Hensen N."/>
            <person name="Bonometti L."/>
            <person name="Westerberg I."/>
            <person name="Brannstrom I.O."/>
            <person name="Guillou S."/>
            <person name="Cros-Aarteil S."/>
            <person name="Calhoun S."/>
            <person name="Haridas S."/>
            <person name="Kuo A."/>
            <person name="Mondo S."/>
            <person name="Pangilinan J."/>
            <person name="Riley R."/>
            <person name="Labutti K."/>
            <person name="Andreopoulos B."/>
            <person name="Lipzen A."/>
            <person name="Chen C."/>
            <person name="Yanf M."/>
            <person name="Daum C."/>
            <person name="Ng V."/>
            <person name="Clum A."/>
            <person name="Steindorff A."/>
            <person name="Ohm R."/>
            <person name="Martin F."/>
            <person name="Silar P."/>
            <person name="Natvig D."/>
            <person name="Lalanne C."/>
            <person name="Gautier V."/>
            <person name="Ament-Velasquez S.L."/>
            <person name="Kruys A."/>
            <person name="Hutchinson M.I."/>
            <person name="Powell A.J."/>
            <person name="Barry K."/>
            <person name="Miller A.N."/>
            <person name="Grigoriev I.V."/>
            <person name="Debuchy R."/>
            <person name="Gladieux P."/>
            <person name="Thoren M.H."/>
            <person name="Johannesson H."/>
        </authorList>
    </citation>
    <scope>NUCLEOTIDE SEQUENCE</scope>
    <source>
        <strain evidence="6">CBS 307.81</strain>
    </source>
</reference>
<dbReference type="InterPro" id="IPR020946">
    <property type="entry name" value="Flavin_mOase-like"/>
</dbReference>
<comment type="similarity">
    <text evidence="1">Belongs to the FAD-binding monooxygenase family.</text>
</comment>
<evidence type="ECO:0000313" key="6">
    <source>
        <dbReference type="EMBL" id="KAK0672570.1"/>
    </source>
</evidence>
<keyword evidence="6" id="KW-0503">Monooxygenase</keyword>
<dbReference type="Gene3D" id="3.50.50.60">
    <property type="entry name" value="FAD/NAD(P)-binding domain"/>
    <property type="match status" value="3"/>
</dbReference>